<evidence type="ECO:0000313" key="1">
    <source>
        <dbReference type="EMBL" id="GME21974.1"/>
    </source>
</evidence>
<reference evidence="1" key="1">
    <citation type="submission" date="2024-09" db="EMBL/GenBank/DDBJ databases">
        <title>Draft Genome Sequences of Neofusicoccum parvum.</title>
        <authorList>
            <person name="Ashida A."/>
            <person name="Camagna M."/>
            <person name="Tanaka A."/>
            <person name="Takemoto D."/>
        </authorList>
    </citation>
    <scope>NUCLEOTIDE SEQUENCE</scope>
    <source>
        <strain evidence="1">PPO83</strain>
    </source>
</reference>
<gene>
    <name evidence="1" type="primary">g12264</name>
    <name evidence="1" type="ORF">NpPPO83_00012264</name>
</gene>
<organism evidence="1 2">
    <name type="scientific">Neofusicoccum parvum</name>
    <dbReference type="NCBI Taxonomy" id="310453"/>
    <lineage>
        <taxon>Eukaryota</taxon>
        <taxon>Fungi</taxon>
        <taxon>Dikarya</taxon>
        <taxon>Ascomycota</taxon>
        <taxon>Pezizomycotina</taxon>
        <taxon>Dothideomycetes</taxon>
        <taxon>Dothideomycetes incertae sedis</taxon>
        <taxon>Botryosphaeriales</taxon>
        <taxon>Botryosphaeriaceae</taxon>
        <taxon>Neofusicoccum</taxon>
    </lineage>
</organism>
<name>A0ACB5RNA1_9PEZI</name>
<proteinExistence type="predicted"/>
<comment type="caution">
    <text evidence="1">The sequence shown here is derived from an EMBL/GenBank/DDBJ whole genome shotgun (WGS) entry which is preliminary data.</text>
</comment>
<protein>
    <submittedName>
        <fullName evidence="1">Pex</fullName>
    </submittedName>
</protein>
<accession>A0ACB5RNA1</accession>
<sequence>MTWAKSATHAVQTTWAVTFISFLFLVLKLGVRYRVTQSLGWDDLFVVASWLVTIPLAVTIHSQAKYGMGKHAETLSLDDRVSQTAWFWASIWIYLLGLGLSKMSILLQYSRIFVGKRTLLAIRLTFVFIVLWTTQAVIVSILQCVPVDSFWNRLRGGSTPKCISAKATYYANASLNILTDFIVIGLPLPVLNQLHVSSGQRLGLFFAFSIGGAGCIISLVRLHTVTEAIKNKDPILANPEPALWSAIEVAVCIICACLPSLRPLLVRILMLVGIKSTHDATSHPSVNGRSRPPGRSWGNSAGVDRLGSGKDFVTVDELELQDSKDQRIKIETTLEVVSTMDSSGQSRKSEGGESNDALVPDGRWYQAQVTNGR</sequence>
<dbReference type="EMBL" id="BSXG01000001">
    <property type="protein sequence ID" value="GME21974.1"/>
    <property type="molecule type" value="Genomic_DNA"/>
</dbReference>
<dbReference type="Proteomes" id="UP001165186">
    <property type="component" value="Unassembled WGS sequence"/>
</dbReference>
<evidence type="ECO:0000313" key="2">
    <source>
        <dbReference type="Proteomes" id="UP001165186"/>
    </source>
</evidence>
<keyword evidence="2" id="KW-1185">Reference proteome</keyword>